<dbReference type="AlphaFoldDB" id="A0A6J6F105"/>
<sequence length="313" mass="32984">MKKRIATLIAASLILAACSSTQETATPQETTEVATEKIQIVAGFYPLAYAAEGIAGDLAEVVSLAGPGVEPHDLELTPGDVAKINDADLVVYIPEFIPALDAVVKTLDQSKVINATQGITLISGDSHSHEGEEAHSEEEGHSDESATDPHIWLNPSNMVLIGNSIAQALSTLTSDSAINENRSSFENALTTLASDYTAKLANCSIKALVVSHEAFGYIANAYGFEQVGISGLSPEAEPSPARLAEVAKIAKAENATTIYYESLVDPKVAKTLADELKITAEMLDPLESPPASGDYLSVMQQNLDTLVKGQVCS</sequence>
<dbReference type="GO" id="GO:0030001">
    <property type="term" value="P:metal ion transport"/>
    <property type="evidence" value="ECO:0007669"/>
    <property type="project" value="InterPro"/>
</dbReference>
<keyword evidence="3" id="KW-0732">Signal</keyword>
<dbReference type="GO" id="GO:0007155">
    <property type="term" value="P:cell adhesion"/>
    <property type="evidence" value="ECO:0007669"/>
    <property type="project" value="InterPro"/>
</dbReference>
<comment type="similarity">
    <text evidence="1">Belongs to the bacterial solute-binding protein 9 family.</text>
</comment>
<keyword evidence="2" id="KW-0813">Transport</keyword>
<dbReference type="EMBL" id="CAEZTU010000046">
    <property type="protein sequence ID" value="CAB4580663.1"/>
    <property type="molecule type" value="Genomic_DNA"/>
</dbReference>
<dbReference type="PANTHER" id="PTHR42953:SF3">
    <property type="entry name" value="HIGH-AFFINITY ZINC UPTAKE SYSTEM PROTEIN ZNUA"/>
    <property type="match status" value="1"/>
</dbReference>
<evidence type="ECO:0000256" key="1">
    <source>
        <dbReference type="ARBA" id="ARBA00011028"/>
    </source>
</evidence>
<dbReference type="PROSITE" id="PS51257">
    <property type="entry name" value="PROKAR_LIPOPROTEIN"/>
    <property type="match status" value="1"/>
</dbReference>
<proteinExistence type="inferred from homology"/>
<evidence type="ECO:0000256" key="3">
    <source>
        <dbReference type="ARBA" id="ARBA00022729"/>
    </source>
</evidence>
<dbReference type="InterPro" id="IPR006128">
    <property type="entry name" value="Lipoprotein_PsaA-like"/>
</dbReference>
<gene>
    <name evidence="5" type="ORF">UFOPK1740_00908</name>
</gene>
<accession>A0A6J6F105</accession>
<name>A0A6J6F105_9ZZZZ</name>
<dbReference type="PANTHER" id="PTHR42953">
    <property type="entry name" value="HIGH-AFFINITY ZINC UPTAKE SYSTEM PROTEIN ZNUA-RELATED"/>
    <property type="match status" value="1"/>
</dbReference>
<organism evidence="5">
    <name type="scientific">freshwater metagenome</name>
    <dbReference type="NCBI Taxonomy" id="449393"/>
    <lineage>
        <taxon>unclassified sequences</taxon>
        <taxon>metagenomes</taxon>
        <taxon>ecological metagenomes</taxon>
    </lineage>
</organism>
<dbReference type="Gene3D" id="3.40.50.1980">
    <property type="entry name" value="Nitrogenase molybdenum iron protein domain"/>
    <property type="match status" value="2"/>
</dbReference>
<dbReference type="InterPro" id="IPR006129">
    <property type="entry name" value="AdhesinB"/>
</dbReference>
<evidence type="ECO:0000256" key="2">
    <source>
        <dbReference type="ARBA" id="ARBA00022448"/>
    </source>
</evidence>
<dbReference type="SUPFAM" id="SSF53807">
    <property type="entry name" value="Helical backbone' metal receptor"/>
    <property type="match status" value="1"/>
</dbReference>
<feature type="compositionally biased region" description="Basic and acidic residues" evidence="4">
    <location>
        <begin position="126"/>
        <end position="144"/>
    </location>
</feature>
<evidence type="ECO:0000256" key="4">
    <source>
        <dbReference type="SAM" id="MobiDB-lite"/>
    </source>
</evidence>
<dbReference type="GO" id="GO:0046872">
    <property type="term" value="F:metal ion binding"/>
    <property type="evidence" value="ECO:0007669"/>
    <property type="project" value="InterPro"/>
</dbReference>
<dbReference type="PRINTS" id="PR00690">
    <property type="entry name" value="ADHESNFAMILY"/>
</dbReference>
<dbReference type="Pfam" id="PF01297">
    <property type="entry name" value="ZnuA"/>
    <property type="match status" value="1"/>
</dbReference>
<protein>
    <submittedName>
        <fullName evidence="5">Unannotated protein</fullName>
    </submittedName>
</protein>
<dbReference type="InterPro" id="IPR050492">
    <property type="entry name" value="Bact_metal-bind_prot9"/>
</dbReference>
<evidence type="ECO:0000313" key="5">
    <source>
        <dbReference type="EMBL" id="CAB4580663.1"/>
    </source>
</evidence>
<dbReference type="PRINTS" id="PR00691">
    <property type="entry name" value="ADHESINB"/>
</dbReference>
<reference evidence="5" key="1">
    <citation type="submission" date="2020-05" db="EMBL/GenBank/DDBJ databases">
        <authorList>
            <person name="Chiriac C."/>
            <person name="Salcher M."/>
            <person name="Ghai R."/>
            <person name="Kavagutti S V."/>
        </authorList>
    </citation>
    <scope>NUCLEOTIDE SEQUENCE</scope>
</reference>
<dbReference type="InterPro" id="IPR006127">
    <property type="entry name" value="ZnuA-like"/>
</dbReference>
<feature type="region of interest" description="Disordered" evidence="4">
    <location>
        <begin position="123"/>
        <end position="149"/>
    </location>
</feature>